<dbReference type="AlphaFoldDB" id="D4CWD2"/>
<dbReference type="EMBL" id="ACJY01000089">
    <property type="protein sequence ID" value="EFE86347.1"/>
    <property type="molecule type" value="Genomic_DNA"/>
</dbReference>
<protein>
    <recommendedName>
        <fullName evidence="3">RNA polymerase subunit sigma</fullName>
    </recommendedName>
</protein>
<reference evidence="1 2" key="1">
    <citation type="submission" date="2010-02" db="EMBL/GenBank/DDBJ databases">
        <authorList>
            <person name="Weinstock G."/>
            <person name="Sodergren E."/>
            <person name="Clifton S."/>
            <person name="Fulton L."/>
            <person name="Fulton B."/>
            <person name="Courtney L."/>
            <person name="Fronick C."/>
            <person name="Harrison M."/>
            <person name="Strong C."/>
            <person name="Farmer C."/>
            <person name="Delahaunty K."/>
            <person name="Markovic C."/>
            <person name="Hall O."/>
            <person name="Minx P."/>
            <person name="Tomlinson C."/>
            <person name="Mitreva M."/>
            <person name="Nelson J."/>
            <person name="Hou S."/>
            <person name="Wollam A."/>
            <person name="Pepin K.H."/>
            <person name="Johnson M."/>
            <person name="Bhonagiri V."/>
            <person name="Zhang X."/>
            <person name="Suruliraj S."/>
            <person name="Warren W."/>
            <person name="Chinwalla A."/>
            <person name="Mardis E.R."/>
            <person name="Wilson R.K."/>
        </authorList>
    </citation>
    <scope>NUCLEOTIDE SEQUENCE [LARGE SCALE GENOMIC DNA]</scope>
    <source>
        <strain evidence="1 2">ATCC 33693</strain>
    </source>
</reference>
<dbReference type="Proteomes" id="UP000003748">
    <property type="component" value="Unassembled WGS sequence"/>
</dbReference>
<dbReference type="HOGENOM" id="CLU_097565_0_0_0"/>
<dbReference type="eggNOG" id="ENOG502Z97K">
    <property type="taxonomic scope" value="Bacteria"/>
</dbReference>
<gene>
    <name evidence="1" type="ORF">FUSPEROL_01741</name>
</gene>
<sequence length="251" mass="29231">MEVIFMNGEVAQIRDIVIYAKHALKTKSKISYKPDKYENKIEFLFTENFEAKDVSEWYEHCIEKGLEDIKLSMPIAVKDPSLLAFSNTSQAGLVCYFKDNLVTYFIPKWEPGDKGWNVIYKEYKWENPPKEKAKFEDNTEDFKNTLSKIATLADKIDFQNFANIFTEAYDMLDGKEVESYYHKKYFSLMPERNARLLCSAGISDVFGGMGSWNDSPSWYAYEKGVESDYKKLSSELLTQIRLALLYSVNEW</sequence>
<proteinExistence type="predicted"/>
<organism evidence="1 2">
    <name type="scientific">Fusobacterium periodonticum ATCC 33693</name>
    <dbReference type="NCBI Taxonomy" id="546275"/>
    <lineage>
        <taxon>Bacteria</taxon>
        <taxon>Fusobacteriati</taxon>
        <taxon>Fusobacteriota</taxon>
        <taxon>Fusobacteriia</taxon>
        <taxon>Fusobacteriales</taxon>
        <taxon>Fusobacteriaceae</taxon>
        <taxon>Fusobacterium</taxon>
    </lineage>
</organism>
<evidence type="ECO:0000313" key="1">
    <source>
        <dbReference type="EMBL" id="EFE86347.1"/>
    </source>
</evidence>
<evidence type="ECO:0008006" key="3">
    <source>
        <dbReference type="Google" id="ProtNLM"/>
    </source>
</evidence>
<comment type="caution">
    <text evidence="1">The sequence shown here is derived from an EMBL/GenBank/DDBJ whole genome shotgun (WGS) entry which is preliminary data.</text>
</comment>
<dbReference type="STRING" id="546275.FUSPEROL_01741"/>
<name>D4CWD2_9FUSO</name>
<evidence type="ECO:0000313" key="2">
    <source>
        <dbReference type="Proteomes" id="UP000003748"/>
    </source>
</evidence>
<accession>D4CWD2</accession>